<dbReference type="GO" id="GO:0016787">
    <property type="term" value="F:hydrolase activity"/>
    <property type="evidence" value="ECO:0007669"/>
    <property type="project" value="UniProtKB-KW"/>
</dbReference>
<dbReference type="InterPro" id="IPR050166">
    <property type="entry name" value="ABC_transporter_ATP-bind"/>
</dbReference>
<keyword evidence="1" id="KW-0813">Transport</keyword>
<dbReference type="RefSeq" id="WP_236292222.1">
    <property type="nucleotide sequence ID" value="NZ_CAKMMW010000027.1"/>
</dbReference>
<dbReference type="GO" id="GO:0005524">
    <property type="term" value="F:ATP binding"/>
    <property type="evidence" value="ECO:0007669"/>
    <property type="project" value="UniProtKB-KW"/>
</dbReference>
<comment type="caution">
    <text evidence="3">The sequence shown here is derived from an EMBL/GenBank/DDBJ whole genome shotgun (WGS) entry which is preliminary data.</text>
</comment>
<keyword evidence="3" id="KW-0378">Hydrolase</keyword>
<keyword evidence="3" id="KW-0067">ATP-binding</keyword>
<dbReference type="InterPro" id="IPR003439">
    <property type="entry name" value="ABC_transporter-like_ATP-bd"/>
</dbReference>
<organism evidence="3 4">
    <name type="scientific">Paenibacillus allorhizoplanae</name>
    <dbReference type="NCBI Taxonomy" id="2905648"/>
    <lineage>
        <taxon>Bacteria</taxon>
        <taxon>Bacillati</taxon>
        <taxon>Bacillota</taxon>
        <taxon>Bacilli</taxon>
        <taxon>Bacillales</taxon>
        <taxon>Paenibacillaceae</taxon>
        <taxon>Paenibacillus</taxon>
    </lineage>
</organism>
<evidence type="ECO:0000313" key="3">
    <source>
        <dbReference type="EMBL" id="CAH1226997.1"/>
    </source>
</evidence>
<sequence>MTALIQIEHVSKFYHMGGETIRALDDISLDIAQGEFVAIMGQSGSGKSTL</sequence>
<dbReference type="PANTHER" id="PTHR42788:SF13">
    <property type="entry name" value="ALIPHATIC SULFONATES IMPORT ATP-BINDING PROTEIN SSUB"/>
    <property type="match status" value="1"/>
</dbReference>
<dbReference type="SUPFAM" id="SSF52540">
    <property type="entry name" value="P-loop containing nucleoside triphosphate hydrolases"/>
    <property type="match status" value="1"/>
</dbReference>
<accession>A0ABM9CYT8</accession>
<name>A0ABM9CYT8_9BACL</name>
<keyword evidence="3" id="KW-0547">Nucleotide-binding</keyword>
<evidence type="ECO:0000259" key="2">
    <source>
        <dbReference type="Pfam" id="PF00005"/>
    </source>
</evidence>
<dbReference type="EMBL" id="CAKMMW010000027">
    <property type="protein sequence ID" value="CAH1226997.1"/>
    <property type="molecule type" value="Genomic_DNA"/>
</dbReference>
<keyword evidence="4" id="KW-1185">Reference proteome</keyword>
<dbReference type="PANTHER" id="PTHR42788">
    <property type="entry name" value="TAURINE IMPORT ATP-BINDING PROTEIN-RELATED"/>
    <property type="match status" value="1"/>
</dbReference>
<dbReference type="EC" id="3.6.3.-" evidence="3"/>
<evidence type="ECO:0000313" key="4">
    <source>
        <dbReference type="Proteomes" id="UP000838821"/>
    </source>
</evidence>
<feature type="domain" description="ABC transporter" evidence="2">
    <location>
        <begin position="24"/>
        <end position="50"/>
    </location>
</feature>
<gene>
    <name evidence="3" type="primary">yknY_9</name>
    <name evidence="3" type="ORF">PAECIP111891_06049</name>
</gene>
<reference evidence="3" key="1">
    <citation type="submission" date="2022-01" db="EMBL/GenBank/DDBJ databases">
        <authorList>
            <person name="Criscuolo A."/>
        </authorList>
    </citation>
    <scope>NUCLEOTIDE SEQUENCE</scope>
    <source>
        <strain evidence="3">CIP111891</strain>
    </source>
</reference>
<dbReference type="InterPro" id="IPR027417">
    <property type="entry name" value="P-loop_NTPase"/>
</dbReference>
<dbReference type="Proteomes" id="UP000838821">
    <property type="component" value="Unassembled WGS sequence"/>
</dbReference>
<protein>
    <submittedName>
        <fullName evidence="3">ABC transporter ATP-binding protein YknY</fullName>
        <ecNumber evidence="3">3.6.3.-</ecNumber>
    </submittedName>
</protein>
<proteinExistence type="predicted"/>
<dbReference type="Pfam" id="PF00005">
    <property type="entry name" value="ABC_tran"/>
    <property type="match status" value="1"/>
</dbReference>
<evidence type="ECO:0000256" key="1">
    <source>
        <dbReference type="ARBA" id="ARBA00022448"/>
    </source>
</evidence>
<dbReference type="Gene3D" id="3.40.50.300">
    <property type="entry name" value="P-loop containing nucleotide triphosphate hydrolases"/>
    <property type="match status" value="1"/>
</dbReference>